<dbReference type="PANTHER" id="PTHR12400:SF97">
    <property type="entry name" value="KINASE"/>
    <property type="match status" value="1"/>
</dbReference>
<dbReference type="Proteomes" id="UP000053105">
    <property type="component" value="Unassembled WGS sequence"/>
</dbReference>
<accession>A0A0M8ZWM8</accession>
<evidence type="ECO:0000313" key="7">
    <source>
        <dbReference type="EMBL" id="KOX72437.1"/>
    </source>
</evidence>
<feature type="region of interest" description="Disordered" evidence="5">
    <location>
        <begin position="274"/>
        <end position="300"/>
    </location>
</feature>
<keyword evidence="8" id="KW-1185">Reference proteome</keyword>
<protein>
    <recommendedName>
        <fullName evidence="4">Kinase</fullName>
        <ecNumber evidence="4">2.7.-.-</ecNumber>
    </recommendedName>
</protein>
<dbReference type="EMBL" id="KQ435821">
    <property type="protein sequence ID" value="KOX72437.1"/>
    <property type="molecule type" value="Genomic_DNA"/>
</dbReference>
<dbReference type="GO" id="GO:0005737">
    <property type="term" value="C:cytoplasm"/>
    <property type="evidence" value="ECO:0007669"/>
    <property type="project" value="TreeGrafter"/>
</dbReference>
<comment type="similarity">
    <text evidence="1 4">Belongs to the inositol phosphokinase (IPK) family.</text>
</comment>
<keyword evidence="6" id="KW-0812">Transmembrane</keyword>
<feature type="transmembrane region" description="Helical" evidence="6">
    <location>
        <begin position="678"/>
        <end position="703"/>
    </location>
</feature>
<evidence type="ECO:0000256" key="2">
    <source>
        <dbReference type="ARBA" id="ARBA00022679"/>
    </source>
</evidence>
<name>A0A0M8ZWM8_9HYME</name>
<feature type="transmembrane region" description="Helical" evidence="6">
    <location>
        <begin position="585"/>
        <end position="603"/>
    </location>
</feature>
<evidence type="ECO:0000256" key="5">
    <source>
        <dbReference type="SAM" id="MobiDB-lite"/>
    </source>
</evidence>
<dbReference type="STRING" id="166423.A0A0M8ZWM8"/>
<feature type="compositionally biased region" description="Basic and acidic residues" evidence="5">
    <location>
        <begin position="154"/>
        <end position="174"/>
    </location>
</feature>
<proteinExistence type="inferred from homology"/>
<dbReference type="SUPFAM" id="SSF56104">
    <property type="entry name" value="SAICAR synthase-like"/>
    <property type="match status" value="1"/>
</dbReference>
<feature type="region of interest" description="Disordered" evidence="5">
    <location>
        <begin position="109"/>
        <end position="174"/>
    </location>
</feature>
<feature type="transmembrane region" description="Helical" evidence="6">
    <location>
        <begin position="608"/>
        <end position="629"/>
    </location>
</feature>
<dbReference type="InterPro" id="IPR005522">
    <property type="entry name" value="IPK"/>
</dbReference>
<dbReference type="GO" id="GO:0046854">
    <property type="term" value="P:phosphatidylinositol phosphate biosynthetic process"/>
    <property type="evidence" value="ECO:0007669"/>
    <property type="project" value="TreeGrafter"/>
</dbReference>
<gene>
    <name evidence="7" type="ORF">WN51_01537</name>
</gene>
<dbReference type="Gene3D" id="3.30.470.160">
    <property type="entry name" value="Inositol polyphosphate kinase"/>
    <property type="match status" value="1"/>
</dbReference>
<dbReference type="EC" id="2.7.-.-" evidence="4"/>
<feature type="compositionally biased region" description="Basic residues" evidence="5">
    <location>
        <begin position="109"/>
        <end position="125"/>
    </location>
</feature>
<evidence type="ECO:0000256" key="1">
    <source>
        <dbReference type="ARBA" id="ARBA00007374"/>
    </source>
</evidence>
<keyword evidence="6" id="KW-0472">Membrane</keyword>
<keyword evidence="2 4" id="KW-0808">Transferase</keyword>
<dbReference type="OrthoDB" id="338650at2759"/>
<dbReference type="GO" id="GO:0032958">
    <property type="term" value="P:inositol phosphate biosynthetic process"/>
    <property type="evidence" value="ECO:0007669"/>
    <property type="project" value="InterPro"/>
</dbReference>
<organism evidence="7 8">
    <name type="scientific">Melipona quadrifasciata</name>
    <dbReference type="NCBI Taxonomy" id="166423"/>
    <lineage>
        <taxon>Eukaryota</taxon>
        <taxon>Metazoa</taxon>
        <taxon>Ecdysozoa</taxon>
        <taxon>Arthropoda</taxon>
        <taxon>Hexapoda</taxon>
        <taxon>Insecta</taxon>
        <taxon>Pterygota</taxon>
        <taxon>Neoptera</taxon>
        <taxon>Endopterygota</taxon>
        <taxon>Hymenoptera</taxon>
        <taxon>Apocrita</taxon>
        <taxon>Aculeata</taxon>
        <taxon>Apoidea</taxon>
        <taxon>Anthophila</taxon>
        <taxon>Apidae</taxon>
        <taxon>Melipona</taxon>
    </lineage>
</organism>
<feature type="compositionally biased region" description="Basic and acidic residues" evidence="5">
    <location>
        <begin position="285"/>
        <end position="297"/>
    </location>
</feature>
<dbReference type="AlphaFoldDB" id="A0A0M8ZWM8"/>
<evidence type="ECO:0000256" key="6">
    <source>
        <dbReference type="SAM" id="Phobius"/>
    </source>
</evidence>
<dbReference type="Pfam" id="PF03770">
    <property type="entry name" value="IPK"/>
    <property type="match status" value="1"/>
</dbReference>
<evidence type="ECO:0000256" key="4">
    <source>
        <dbReference type="RuleBase" id="RU363090"/>
    </source>
</evidence>
<dbReference type="PANTHER" id="PTHR12400">
    <property type="entry name" value="INOSITOL POLYPHOSPHATE KINASE"/>
    <property type="match status" value="1"/>
</dbReference>
<feature type="region of interest" description="Disordered" evidence="5">
    <location>
        <begin position="451"/>
        <end position="470"/>
    </location>
</feature>
<dbReference type="GO" id="GO:0000828">
    <property type="term" value="F:inositol hexakisphosphate kinase activity"/>
    <property type="evidence" value="ECO:0007669"/>
    <property type="project" value="TreeGrafter"/>
</dbReference>
<keyword evidence="6" id="KW-1133">Transmembrane helix</keyword>
<dbReference type="GO" id="GO:0005634">
    <property type="term" value="C:nucleus"/>
    <property type="evidence" value="ECO:0007669"/>
    <property type="project" value="TreeGrafter"/>
</dbReference>
<dbReference type="InterPro" id="IPR038286">
    <property type="entry name" value="IPK_sf"/>
</dbReference>
<keyword evidence="3 4" id="KW-0418">Kinase</keyword>
<feature type="compositionally biased region" description="Low complexity" evidence="5">
    <location>
        <begin position="137"/>
        <end position="152"/>
    </location>
</feature>
<evidence type="ECO:0000313" key="8">
    <source>
        <dbReference type="Proteomes" id="UP000053105"/>
    </source>
</evidence>
<reference evidence="7 8" key="1">
    <citation type="submission" date="2015-07" db="EMBL/GenBank/DDBJ databases">
        <title>The genome of Melipona quadrifasciata.</title>
        <authorList>
            <person name="Pan H."/>
            <person name="Kapheim K."/>
        </authorList>
    </citation>
    <scope>NUCLEOTIDE SEQUENCE [LARGE SCALE GENOMIC DNA]</scope>
    <source>
        <strain evidence="7">0111107301</strain>
        <tissue evidence="7">Whole body</tissue>
    </source>
</reference>
<sequence length="745" mass="84298">MHQILCYSTLHTIHLTDYLWEVGQVARFRSIRVLRIFETKNVELSISKNFTNQSTQQEKRLISVDSSKSKEEFQLVKTYDRITVPKIVICSKSALEDCVEAEECDRRSLTQRRMTRSRSRRHSRRFSSSIVEHRRSLSSSRSPSPSCLSSRSQDQPHNEERPKNDPPQDSERRKCNQLGFETELGDEKMNDCIVERLKNSFIGCKGEERDSLKLEETGVSVTNDLEIDLEHKRSSRCNKCQSNKGDETCLENCSGYQQYLRLLEVPQVNLEWGESSGDDLSSEWDSDHADKSNERKSPKSSGWRKLRNIVHWTPFFQTYKKQRYPWVQLAGHQGNFRAGPTPGTILKKLCPQEEACFRLLMNDILRPYVPEFKGVLDVNDTEEVSSYLQLQDLLGDFEHPCVMDCKVGVRTYLESELAKAKERPKYFSCLFNIQYDLVTFCAVTKRHVRENDTGGSVSTKRRGTPGARSHETKVTEALRRFVEGYPHAVPKYIQRLKAIRATLKASPFFASHEVVGSSLLFVHDAKNAGIWMIDFAKTLPLPQHLPRICHDAEWKVGNHEDGYLIGVNNLIDIFQDIWNSEGTKLWALVFTTATGFPPMFVAFFAGTFAVICGFTSMVVAMSFSTVIVLIEVEEVGRDVTGTVVPDIEITEVVGVLIVVTMFVITADQSIRTLCFDRILRVVILFIVFFARTVGLTAACAMLFSAVISTVGRSAASTDAAATTITSGSARRCIILVFFSPTVTTS</sequence>
<evidence type="ECO:0000256" key="3">
    <source>
        <dbReference type="ARBA" id="ARBA00022777"/>
    </source>
</evidence>
<feature type="transmembrane region" description="Helical" evidence="6">
    <location>
        <begin position="649"/>
        <end position="666"/>
    </location>
</feature>